<proteinExistence type="predicted"/>
<dbReference type="Proteomes" id="UP000324738">
    <property type="component" value="Unassembled WGS sequence"/>
</dbReference>
<evidence type="ECO:0000313" key="9">
    <source>
        <dbReference type="Proteomes" id="UP000324738"/>
    </source>
</evidence>
<reference evidence="8 9" key="1">
    <citation type="submission" date="2019-08" db="EMBL/GenBank/DDBJ databases">
        <title>Aureimonas fodiniaquatilis sp. nov., isolated from a coal mine wastewater.</title>
        <authorList>
            <person name="Kim W."/>
        </authorList>
    </citation>
    <scope>NUCLEOTIDE SEQUENCE [LARGE SCALE GENOMIC DNA]</scope>
    <source>
        <strain evidence="8 9">CAU 1482</strain>
    </source>
</reference>
<evidence type="ECO:0000256" key="1">
    <source>
        <dbReference type="ARBA" id="ARBA00004651"/>
    </source>
</evidence>
<dbReference type="AlphaFoldDB" id="A0A5B0DUF6"/>
<feature type="domain" description="EamA" evidence="7">
    <location>
        <begin position="156"/>
        <end position="285"/>
    </location>
</feature>
<dbReference type="PANTHER" id="PTHR42920">
    <property type="entry name" value="OS03G0707200 PROTEIN-RELATED"/>
    <property type="match status" value="1"/>
</dbReference>
<feature type="transmembrane region" description="Helical" evidence="6">
    <location>
        <begin position="127"/>
        <end position="146"/>
    </location>
</feature>
<dbReference type="InterPro" id="IPR000620">
    <property type="entry name" value="EamA_dom"/>
</dbReference>
<dbReference type="Pfam" id="PF00892">
    <property type="entry name" value="EamA"/>
    <property type="match status" value="2"/>
</dbReference>
<feature type="transmembrane region" description="Helical" evidence="6">
    <location>
        <begin position="212"/>
        <end position="234"/>
    </location>
</feature>
<dbReference type="EMBL" id="VTWH01000002">
    <property type="protein sequence ID" value="KAA0970404.1"/>
    <property type="molecule type" value="Genomic_DNA"/>
</dbReference>
<protein>
    <submittedName>
        <fullName evidence="8">DMT family transporter</fullName>
    </submittedName>
</protein>
<feature type="transmembrane region" description="Helical" evidence="6">
    <location>
        <begin position="17"/>
        <end position="37"/>
    </location>
</feature>
<comment type="caution">
    <text evidence="8">The sequence shown here is derived from an EMBL/GenBank/DDBJ whole genome shotgun (WGS) entry which is preliminary data.</text>
</comment>
<dbReference type="SUPFAM" id="SSF103481">
    <property type="entry name" value="Multidrug resistance efflux transporter EmrE"/>
    <property type="match status" value="2"/>
</dbReference>
<dbReference type="RefSeq" id="WP_149299348.1">
    <property type="nucleotide sequence ID" value="NZ_VTWH01000002.1"/>
</dbReference>
<dbReference type="GO" id="GO:0005886">
    <property type="term" value="C:plasma membrane"/>
    <property type="evidence" value="ECO:0007669"/>
    <property type="project" value="UniProtKB-SubCell"/>
</dbReference>
<evidence type="ECO:0000256" key="6">
    <source>
        <dbReference type="SAM" id="Phobius"/>
    </source>
</evidence>
<name>A0A5B0DUF6_9HYPH</name>
<feature type="transmembrane region" description="Helical" evidence="6">
    <location>
        <begin position="186"/>
        <end position="206"/>
    </location>
</feature>
<feature type="domain" description="EamA" evidence="7">
    <location>
        <begin position="17"/>
        <end position="143"/>
    </location>
</feature>
<evidence type="ECO:0000256" key="5">
    <source>
        <dbReference type="ARBA" id="ARBA00023136"/>
    </source>
</evidence>
<keyword evidence="2" id="KW-1003">Cell membrane</keyword>
<evidence type="ECO:0000313" key="8">
    <source>
        <dbReference type="EMBL" id="KAA0970404.1"/>
    </source>
</evidence>
<keyword evidence="9" id="KW-1185">Reference proteome</keyword>
<feature type="transmembrane region" description="Helical" evidence="6">
    <location>
        <begin position="73"/>
        <end position="90"/>
    </location>
</feature>
<feature type="transmembrane region" description="Helical" evidence="6">
    <location>
        <begin position="43"/>
        <end position="61"/>
    </location>
</feature>
<comment type="subcellular location">
    <subcellularLocation>
        <location evidence="1">Cell membrane</location>
        <topology evidence="1">Multi-pass membrane protein</topology>
    </subcellularLocation>
</comment>
<evidence type="ECO:0000256" key="3">
    <source>
        <dbReference type="ARBA" id="ARBA00022692"/>
    </source>
</evidence>
<keyword evidence="3 6" id="KW-0812">Transmembrane</keyword>
<keyword evidence="4 6" id="KW-1133">Transmembrane helix</keyword>
<feature type="transmembrane region" description="Helical" evidence="6">
    <location>
        <begin position="102"/>
        <end position="120"/>
    </location>
</feature>
<evidence type="ECO:0000259" key="7">
    <source>
        <dbReference type="Pfam" id="PF00892"/>
    </source>
</evidence>
<sequence>MIHILAPCKVSFSRQELALIVVTMVWGATFLIVHTAMAHSGPLFLVGLRFAAAGVLAALIFHRQLRGLTRLDVIAGCAIGFTIFLGYSLQTYGLQTINSSTSAFLTALYVPMVPLLQWGLMRKPPRAMTWVGIGLAFTGLLLLAGPNALQVGLGRGEVVTVISAVAIAAEIILISRYAPLVDSARVTVVQLLAASIFAFATMPLAGEHIPGFSWVWVLAGVGLGAASAVIQLTMNWAQKSVSSTRATIIYAGEPVWAGIVGRLAGDRLPALAFVGAAFIIAGVIVSELKLKSARKLDLPLDTRSV</sequence>
<dbReference type="OrthoDB" id="9804865at2"/>
<dbReference type="InterPro" id="IPR037185">
    <property type="entry name" value="EmrE-like"/>
</dbReference>
<feature type="transmembrane region" description="Helical" evidence="6">
    <location>
        <begin position="270"/>
        <end position="288"/>
    </location>
</feature>
<accession>A0A5B0DUF6</accession>
<evidence type="ECO:0000256" key="2">
    <source>
        <dbReference type="ARBA" id="ARBA00022475"/>
    </source>
</evidence>
<dbReference type="InterPro" id="IPR051258">
    <property type="entry name" value="Diverse_Substrate_Transporter"/>
</dbReference>
<evidence type="ECO:0000256" key="4">
    <source>
        <dbReference type="ARBA" id="ARBA00022989"/>
    </source>
</evidence>
<dbReference type="PANTHER" id="PTHR42920:SF5">
    <property type="entry name" value="EAMA DOMAIN-CONTAINING PROTEIN"/>
    <property type="match status" value="1"/>
</dbReference>
<feature type="transmembrane region" description="Helical" evidence="6">
    <location>
        <begin position="158"/>
        <end position="174"/>
    </location>
</feature>
<keyword evidence="5 6" id="KW-0472">Membrane</keyword>
<organism evidence="8 9">
    <name type="scientific">Aureimonas fodinaquatilis</name>
    <dbReference type="NCBI Taxonomy" id="2565783"/>
    <lineage>
        <taxon>Bacteria</taxon>
        <taxon>Pseudomonadati</taxon>
        <taxon>Pseudomonadota</taxon>
        <taxon>Alphaproteobacteria</taxon>
        <taxon>Hyphomicrobiales</taxon>
        <taxon>Aurantimonadaceae</taxon>
        <taxon>Aureimonas</taxon>
    </lineage>
</organism>
<gene>
    <name evidence="8" type="ORF">FPY71_07750</name>
</gene>